<dbReference type="RefSeq" id="WP_301774686.1">
    <property type="nucleotide sequence ID" value="NZ_JAGGJB010000004.1"/>
</dbReference>
<evidence type="ECO:0000256" key="1">
    <source>
        <dbReference type="SAM" id="Phobius"/>
    </source>
</evidence>
<comment type="caution">
    <text evidence="2">The sequence shown here is derived from an EMBL/GenBank/DDBJ whole genome shotgun (WGS) entry which is preliminary data.</text>
</comment>
<organism evidence="2 3">
    <name type="scientific">Pseudidiomarina terrestris</name>
    <dbReference type="NCBI Taxonomy" id="2820060"/>
    <lineage>
        <taxon>Bacteria</taxon>
        <taxon>Pseudomonadati</taxon>
        <taxon>Pseudomonadota</taxon>
        <taxon>Gammaproteobacteria</taxon>
        <taxon>Alteromonadales</taxon>
        <taxon>Idiomarinaceae</taxon>
        <taxon>Pseudidiomarina</taxon>
    </lineage>
</organism>
<evidence type="ECO:0000313" key="2">
    <source>
        <dbReference type="EMBL" id="MDN7124892.1"/>
    </source>
</evidence>
<keyword evidence="1" id="KW-0812">Transmembrane</keyword>
<dbReference type="AlphaFoldDB" id="A0AAW7R1Q7"/>
<dbReference type="Proteomes" id="UP001169492">
    <property type="component" value="Unassembled WGS sequence"/>
</dbReference>
<accession>A0AAW7R1Q7</accession>
<dbReference type="EMBL" id="JAGGJB010000004">
    <property type="protein sequence ID" value="MDN7124892.1"/>
    <property type="molecule type" value="Genomic_DNA"/>
</dbReference>
<name>A0AAW7R1Q7_9GAMM</name>
<protein>
    <submittedName>
        <fullName evidence="2">Uncharacterized protein</fullName>
    </submittedName>
</protein>
<keyword evidence="1" id="KW-1133">Transmembrane helix</keyword>
<gene>
    <name evidence="2" type="ORF">J6I90_08355</name>
</gene>
<reference evidence="2 3" key="1">
    <citation type="submission" date="2021-03" db="EMBL/GenBank/DDBJ databases">
        <title>Pseudidiomarina terrestris, a new bacterium isolated from saline soil.</title>
        <authorList>
            <person name="Galisteo C."/>
            <person name="De La Haba R."/>
            <person name="Sanchez-Porro C."/>
            <person name="Ventosa A."/>
        </authorList>
    </citation>
    <scope>NUCLEOTIDE SEQUENCE [LARGE SCALE GENOMIC DNA]</scope>
    <source>
        <strain evidence="2 3">1APP75-32.1</strain>
    </source>
</reference>
<feature type="transmembrane region" description="Helical" evidence="1">
    <location>
        <begin position="59"/>
        <end position="84"/>
    </location>
</feature>
<evidence type="ECO:0000313" key="3">
    <source>
        <dbReference type="Proteomes" id="UP001169492"/>
    </source>
</evidence>
<feature type="transmembrane region" description="Helical" evidence="1">
    <location>
        <begin position="26"/>
        <end position="47"/>
    </location>
</feature>
<keyword evidence="1" id="KW-0472">Membrane</keyword>
<sequence>MIDLDQFANDAAADDTLMNDATLIKLLKTAMILGVSLLIVGHIVLAVTFVDDDIGHRGFILGAAMSAVGVILSLPTKIYLTLLLMEYTEKTDKRFTRSADGQARSKEVQRNSE</sequence>
<proteinExistence type="predicted"/>